<gene>
    <name evidence="1" type="ORF">BKG82_12875</name>
</gene>
<organism evidence="1 2">
    <name type="scientific">Mycobacteroides chelonae</name>
    <name type="common">Mycobacterium chelonae</name>
    <dbReference type="NCBI Taxonomy" id="1774"/>
    <lineage>
        <taxon>Bacteria</taxon>
        <taxon>Bacillati</taxon>
        <taxon>Actinomycetota</taxon>
        <taxon>Actinomycetes</taxon>
        <taxon>Mycobacteriales</taxon>
        <taxon>Mycobacteriaceae</taxon>
        <taxon>Mycobacteroides</taxon>
    </lineage>
</organism>
<evidence type="ECO:0000313" key="2">
    <source>
        <dbReference type="Proteomes" id="UP000180043"/>
    </source>
</evidence>
<proteinExistence type="predicted"/>
<sequence length="175" mass="18107">MELGTVDGPVPNFSVIVDEFVRKSAEAGVAGVRPAMKIKEVLEQPEKWGAAPGAEGYVAFLGTQAEDGKQVVAALSKITVGVPAVITVKILTPAEVDEFQALAKQISEIRKELQKKSAPLAATPGRHSLSPNVAAGGGYGPASALTPATSEPFVLALGTPEDASKVPLDILNLVR</sequence>
<accession>A0A1S1LTS5</accession>
<reference evidence="1 2" key="1">
    <citation type="submission" date="2016-10" db="EMBL/GenBank/DDBJ databases">
        <title>Evaluation of Human, Veterinary and Environmental Mycobacterium chelonae Isolates by Core Genome Phylogenomic Analysis, Targeted Gene Comparison, and Anti-microbial Susceptibility Patterns: A Tale of Mistaken Identities.</title>
        <authorList>
            <person name="Fogelson S.B."/>
            <person name="Camus A.C."/>
            <person name="Lorenz W."/>
            <person name="Vasireddy R."/>
            <person name="Vasireddy S."/>
            <person name="Smith T."/>
            <person name="Brown-Elliott B.A."/>
            <person name="Wallace R.J.Jr."/>
            <person name="Hasan N.A."/>
            <person name="Reischl U."/>
            <person name="Sanchez S."/>
        </authorList>
    </citation>
    <scope>NUCLEOTIDE SEQUENCE [LARGE SCALE GENOMIC DNA]</scope>
    <source>
        <strain evidence="1 2">15515</strain>
    </source>
</reference>
<dbReference type="AlphaFoldDB" id="A0A1S1LTS5"/>
<name>A0A1S1LTS5_MYCCH</name>
<protein>
    <submittedName>
        <fullName evidence="1">Uncharacterized protein</fullName>
    </submittedName>
</protein>
<dbReference type="Proteomes" id="UP000180043">
    <property type="component" value="Unassembled WGS sequence"/>
</dbReference>
<comment type="caution">
    <text evidence="1">The sequence shown here is derived from an EMBL/GenBank/DDBJ whole genome shotgun (WGS) entry which is preliminary data.</text>
</comment>
<dbReference type="EMBL" id="MLIQ01000014">
    <property type="protein sequence ID" value="OHU57078.1"/>
    <property type="molecule type" value="Genomic_DNA"/>
</dbReference>
<evidence type="ECO:0000313" key="1">
    <source>
        <dbReference type="EMBL" id="OHU57078.1"/>
    </source>
</evidence>